<evidence type="ECO:0000313" key="1">
    <source>
        <dbReference type="EMBL" id="SDK11702.1"/>
    </source>
</evidence>
<gene>
    <name evidence="1" type="ORF">SAMN04488540_11939</name>
</gene>
<dbReference type="EMBL" id="FNEM01000019">
    <property type="protein sequence ID" value="SDK11702.1"/>
    <property type="molecule type" value="Genomic_DNA"/>
</dbReference>
<reference evidence="2" key="1">
    <citation type="submission" date="2016-10" db="EMBL/GenBank/DDBJ databases">
        <authorList>
            <person name="Varghese N."/>
            <person name="Submissions S."/>
        </authorList>
    </citation>
    <scope>NUCLEOTIDE SEQUENCE [LARGE SCALE GENOMIC DNA]</scope>
    <source>
        <strain evidence="2">DSM 23317</strain>
    </source>
</reference>
<proteinExistence type="predicted"/>
<sequence length="54" mass="5921">MPDTGLLAPVSKYEAGGAGDRVRIQGDDLQQLKRVLVLVGEKRQYDRLALAEPL</sequence>
<organism evidence="1 2">
    <name type="scientific">Ferrimonas sediminum</name>
    <dbReference type="NCBI Taxonomy" id="718193"/>
    <lineage>
        <taxon>Bacteria</taxon>
        <taxon>Pseudomonadati</taxon>
        <taxon>Pseudomonadota</taxon>
        <taxon>Gammaproteobacteria</taxon>
        <taxon>Alteromonadales</taxon>
        <taxon>Ferrimonadaceae</taxon>
        <taxon>Ferrimonas</taxon>
    </lineage>
</organism>
<protein>
    <submittedName>
        <fullName evidence="1">Uncharacterized protein</fullName>
    </submittedName>
</protein>
<keyword evidence="2" id="KW-1185">Reference proteome</keyword>
<name>A0A1G8Z9F4_9GAMM</name>
<evidence type="ECO:0000313" key="2">
    <source>
        <dbReference type="Proteomes" id="UP000199527"/>
    </source>
</evidence>
<dbReference type="RefSeq" id="WP_176819365.1">
    <property type="nucleotide sequence ID" value="NZ_FNEM01000019.1"/>
</dbReference>
<dbReference type="Proteomes" id="UP000199527">
    <property type="component" value="Unassembled WGS sequence"/>
</dbReference>
<dbReference type="AlphaFoldDB" id="A0A1G8Z9F4"/>
<accession>A0A1G8Z9F4</accession>